<proteinExistence type="predicted"/>
<evidence type="ECO:0000256" key="1">
    <source>
        <dbReference type="SAM" id="SignalP"/>
    </source>
</evidence>
<keyword evidence="3" id="KW-1185">Reference proteome</keyword>
<dbReference type="OrthoDB" id="4789510at2759"/>
<name>A0A9P9X1S4_9PEZI</name>
<keyword evidence="1" id="KW-0732">Signal</keyword>
<dbReference type="AlphaFoldDB" id="A0A9P9X1S4"/>
<feature type="chain" id="PRO_5040464277" evidence="1">
    <location>
        <begin position="19"/>
        <end position="77"/>
    </location>
</feature>
<dbReference type="EMBL" id="SDAQ01000186">
    <property type="protein sequence ID" value="KAI3531385.1"/>
    <property type="molecule type" value="Genomic_DNA"/>
</dbReference>
<evidence type="ECO:0000313" key="3">
    <source>
        <dbReference type="Proteomes" id="UP001056436"/>
    </source>
</evidence>
<dbReference type="Proteomes" id="UP001056436">
    <property type="component" value="Unassembled WGS sequence"/>
</dbReference>
<organism evidence="2 3">
    <name type="scientific">Colletotrichum abscissum</name>
    <dbReference type="NCBI Taxonomy" id="1671311"/>
    <lineage>
        <taxon>Eukaryota</taxon>
        <taxon>Fungi</taxon>
        <taxon>Dikarya</taxon>
        <taxon>Ascomycota</taxon>
        <taxon>Pezizomycotina</taxon>
        <taxon>Sordariomycetes</taxon>
        <taxon>Hypocreomycetidae</taxon>
        <taxon>Glomerellales</taxon>
        <taxon>Glomerellaceae</taxon>
        <taxon>Colletotrichum</taxon>
        <taxon>Colletotrichum acutatum species complex</taxon>
    </lineage>
</organism>
<sequence>MRFSALALLPFLATAAIAQQKGDKGECRNDADCIRCVNGVTPLICKTDATSTTGKRCGVTGGPCRPINKRRWQERMI</sequence>
<protein>
    <submittedName>
        <fullName evidence="2">Uncharacterized protein</fullName>
    </submittedName>
</protein>
<feature type="signal peptide" evidence="1">
    <location>
        <begin position="1"/>
        <end position="18"/>
    </location>
</feature>
<accession>A0A9P9X1S4</accession>
<reference evidence="2" key="1">
    <citation type="submission" date="2019-01" db="EMBL/GenBank/DDBJ databases">
        <title>Colletotrichum abscissum LGMF1257.</title>
        <authorList>
            <person name="Baroncelli R."/>
        </authorList>
    </citation>
    <scope>NUCLEOTIDE SEQUENCE</scope>
    <source>
        <strain evidence="2">Ca142</strain>
    </source>
</reference>
<gene>
    <name evidence="2" type="ORF">CABS02_14178</name>
</gene>
<evidence type="ECO:0000313" key="2">
    <source>
        <dbReference type="EMBL" id="KAI3531385.1"/>
    </source>
</evidence>
<comment type="caution">
    <text evidence="2">The sequence shown here is derived from an EMBL/GenBank/DDBJ whole genome shotgun (WGS) entry which is preliminary data.</text>
</comment>